<dbReference type="GeneID" id="104723665"/>
<dbReference type="InterPro" id="IPR036047">
    <property type="entry name" value="F-box-like_dom_sf"/>
</dbReference>
<reference evidence="3" key="2">
    <citation type="submission" date="2025-08" db="UniProtKB">
        <authorList>
            <consortium name="RefSeq"/>
        </authorList>
    </citation>
    <scope>IDENTIFICATION</scope>
    <source>
        <tissue evidence="3">Leaf</tissue>
    </source>
</reference>
<organism evidence="2 3">
    <name type="scientific">Camelina sativa</name>
    <name type="common">False flax</name>
    <name type="synonym">Myagrum sativum</name>
    <dbReference type="NCBI Taxonomy" id="90675"/>
    <lineage>
        <taxon>Eukaryota</taxon>
        <taxon>Viridiplantae</taxon>
        <taxon>Streptophyta</taxon>
        <taxon>Embryophyta</taxon>
        <taxon>Tracheophyta</taxon>
        <taxon>Spermatophyta</taxon>
        <taxon>Magnoliopsida</taxon>
        <taxon>eudicotyledons</taxon>
        <taxon>Gunneridae</taxon>
        <taxon>Pentapetalae</taxon>
        <taxon>rosids</taxon>
        <taxon>malvids</taxon>
        <taxon>Brassicales</taxon>
        <taxon>Brassicaceae</taxon>
        <taxon>Camelineae</taxon>
        <taxon>Camelina</taxon>
    </lineage>
</organism>
<dbReference type="InterPro" id="IPR032675">
    <property type="entry name" value="LRR_dom_sf"/>
</dbReference>
<dbReference type="PANTHER" id="PTHR31900:SF28">
    <property type="entry name" value="FBD DOMAIN-CONTAINING PROTEIN"/>
    <property type="match status" value="1"/>
</dbReference>
<reference evidence="2" key="1">
    <citation type="journal article" date="2014" name="Nat. Commun.">
        <title>The emerging biofuel crop Camelina sativa retains a highly undifferentiated hexaploid genome structure.</title>
        <authorList>
            <person name="Kagale S."/>
            <person name="Koh C."/>
            <person name="Nixon J."/>
            <person name="Bollina V."/>
            <person name="Clarke W.E."/>
            <person name="Tuteja R."/>
            <person name="Spillane C."/>
            <person name="Robinson S.J."/>
            <person name="Links M.G."/>
            <person name="Clarke C."/>
            <person name="Higgins E.E."/>
            <person name="Huebert T."/>
            <person name="Sharpe A.G."/>
            <person name="Parkin I.A."/>
        </authorList>
    </citation>
    <scope>NUCLEOTIDE SEQUENCE [LARGE SCALE GENOMIC DNA]</scope>
    <source>
        <strain evidence="2">cv. DH55</strain>
    </source>
</reference>
<dbReference type="InterPro" id="IPR055411">
    <property type="entry name" value="LRR_FXL15/At3g58940/PEG3-like"/>
</dbReference>
<feature type="domain" description="F-box" evidence="1">
    <location>
        <begin position="21"/>
        <end position="57"/>
    </location>
</feature>
<dbReference type="Pfam" id="PF00646">
    <property type="entry name" value="F-box"/>
    <property type="match status" value="1"/>
</dbReference>
<dbReference type="Pfam" id="PF08387">
    <property type="entry name" value="FBD"/>
    <property type="match status" value="1"/>
</dbReference>
<keyword evidence="2" id="KW-1185">Reference proteome</keyword>
<dbReference type="Gene3D" id="1.20.1280.50">
    <property type="match status" value="1"/>
</dbReference>
<dbReference type="Gene3D" id="3.80.10.10">
    <property type="entry name" value="Ribonuclease Inhibitor"/>
    <property type="match status" value="1"/>
</dbReference>
<proteinExistence type="predicted"/>
<accession>A0ABM1QKZ8</accession>
<dbReference type="Pfam" id="PF24758">
    <property type="entry name" value="LRR_At5g56370"/>
    <property type="match status" value="1"/>
</dbReference>
<dbReference type="InterPro" id="IPR006566">
    <property type="entry name" value="FBD"/>
</dbReference>
<dbReference type="InterPro" id="IPR050232">
    <property type="entry name" value="FBL13/AtMIF1-like"/>
</dbReference>
<evidence type="ECO:0000313" key="3">
    <source>
        <dbReference type="RefSeq" id="XP_019087436.1"/>
    </source>
</evidence>
<dbReference type="PANTHER" id="PTHR31900">
    <property type="entry name" value="F-BOX/RNI SUPERFAMILY PROTEIN-RELATED"/>
    <property type="match status" value="1"/>
</dbReference>
<dbReference type="Proteomes" id="UP000694864">
    <property type="component" value="Chromosome 11"/>
</dbReference>
<name>A0ABM1QKZ8_CAMSA</name>
<dbReference type="SUPFAM" id="SSF81383">
    <property type="entry name" value="F-box domain"/>
    <property type="match status" value="1"/>
</dbReference>
<evidence type="ECO:0000313" key="2">
    <source>
        <dbReference type="Proteomes" id="UP000694864"/>
    </source>
</evidence>
<dbReference type="PROSITE" id="PS50181">
    <property type="entry name" value="FBOX"/>
    <property type="match status" value="1"/>
</dbReference>
<gene>
    <name evidence="3" type="primary">LOC104723665</name>
</gene>
<dbReference type="InterPro" id="IPR001810">
    <property type="entry name" value="F-box_dom"/>
</dbReference>
<dbReference type="SMART" id="SM00579">
    <property type="entry name" value="FBD"/>
    <property type="match status" value="1"/>
</dbReference>
<dbReference type="RefSeq" id="XP_019087436.1">
    <property type="nucleotide sequence ID" value="XM_019231891.1"/>
</dbReference>
<protein>
    <submittedName>
        <fullName evidence="3">F-box/LRR-repeat protein At4g15060</fullName>
    </submittedName>
</protein>
<evidence type="ECO:0000259" key="1">
    <source>
        <dbReference type="PROSITE" id="PS50181"/>
    </source>
</evidence>
<sequence length="474" mass="54979">MSTIGESSLNPNKSLEDCEDVDNISQLPDELLLKVLLFLPTKVAVSTSILSKRWEFLWMWLPKLEYSSRDYSEDECARLQIQYDSSFYDVARLRDFIDCNLPLHRAPVIESFRLKLLNRPYQVNNVIISMWVLIVVSRCVRELNLNISCTRYPTGLPTSLYTCKSLVILKLKDMVHMGYVPRTASLPSLKTLSLRRVSYSGDMSLPKLLSICPVLENLYLERGDNFEDVSTFRVIVPSMLRLTLKITRRSGFEELVIDTPSLKYFKVTDYKGIYVLDFEKDSYSFDFKDMPNLEEAYIDSTYPDIEKFVRSITFVKRLSLCIPVNAEEALYREGIVFNQLKHLKICPCDPNWSKLLVRLLTDSPNLQELEVYISDDHKESNLDPLLRWDNEQNCVPECLLSSLETFKWTGIQGSRKVIDLAKYILRTARCLKAATIRFRSALETEDEREMVIQELLLCFRGLTTTHTTLMFSFI</sequence>
<dbReference type="SUPFAM" id="SSF52047">
    <property type="entry name" value="RNI-like"/>
    <property type="match status" value="1"/>
</dbReference>